<dbReference type="Gene3D" id="3.30.420.10">
    <property type="entry name" value="Ribonuclease H-like superfamily/Ribonuclease H"/>
    <property type="match status" value="1"/>
</dbReference>
<evidence type="ECO:0000256" key="14">
    <source>
        <dbReference type="HAMAP-Rule" id="MF_00052"/>
    </source>
</evidence>
<dbReference type="NCBIfam" id="NF000595">
    <property type="entry name" value="PRK00015.1-3"/>
    <property type="match status" value="1"/>
</dbReference>
<organism evidence="18 19">
    <name type="scientific">Haloferula sargassicola</name>
    <dbReference type="NCBI Taxonomy" id="490096"/>
    <lineage>
        <taxon>Bacteria</taxon>
        <taxon>Pseudomonadati</taxon>
        <taxon>Verrucomicrobiota</taxon>
        <taxon>Verrucomicrobiia</taxon>
        <taxon>Verrucomicrobiales</taxon>
        <taxon>Verrucomicrobiaceae</taxon>
        <taxon>Haloferula</taxon>
    </lineage>
</organism>
<dbReference type="SUPFAM" id="SSF52980">
    <property type="entry name" value="Restriction endonuclease-like"/>
    <property type="match status" value="1"/>
</dbReference>
<dbReference type="EC" id="3.1.26.4" evidence="14"/>
<evidence type="ECO:0000256" key="13">
    <source>
        <dbReference type="HAMAP-Rule" id="MF_00048"/>
    </source>
</evidence>
<dbReference type="Pfam" id="PF01351">
    <property type="entry name" value="RNase_HII"/>
    <property type="match status" value="1"/>
</dbReference>
<accession>A0ABP9UMI4</accession>
<comment type="cofactor">
    <cofactor evidence="14 15">
        <name>Mn(2+)</name>
        <dbReference type="ChEBI" id="CHEBI:29035"/>
    </cofactor>
    <cofactor evidence="14 15">
        <name>Mg(2+)</name>
        <dbReference type="ChEBI" id="CHEBI:18420"/>
    </cofactor>
    <text evidence="14 15">Manganese or magnesium. Binds 1 divalent metal ion per monomer in the absence of substrate. May bind a second metal ion after substrate binding.</text>
</comment>
<evidence type="ECO:0000256" key="7">
    <source>
        <dbReference type="ARBA" id="ARBA00022490"/>
    </source>
</evidence>
<evidence type="ECO:0000313" key="18">
    <source>
        <dbReference type="EMBL" id="GAA5481912.1"/>
    </source>
</evidence>
<comment type="function">
    <text evidence="3 14 16">Endonuclease that specifically degrades the RNA of RNA-DNA hybrids.</text>
</comment>
<evidence type="ECO:0000256" key="11">
    <source>
        <dbReference type="ARBA" id="ARBA00022801"/>
    </source>
</evidence>
<dbReference type="InterPro" id="IPR022898">
    <property type="entry name" value="RNase_HII"/>
</dbReference>
<dbReference type="InterPro" id="IPR012337">
    <property type="entry name" value="RNaseH-like_sf"/>
</dbReference>
<evidence type="ECO:0000256" key="9">
    <source>
        <dbReference type="ARBA" id="ARBA00022723"/>
    </source>
</evidence>
<evidence type="ECO:0000256" key="1">
    <source>
        <dbReference type="ARBA" id="ARBA00000077"/>
    </source>
</evidence>
<reference evidence="18 19" key="1">
    <citation type="submission" date="2024-02" db="EMBL/GenBank/DDBJ databases">
        <title>Haloferula sargassicola NBRC 104335.</title>
        <authorList>
            <person name="Ichikawa N."/>
            <person name="Katano-Makiyama Y."/>
            <person name="Hidaka K."/>
        </authorList>
    </citation>
    <scope>NUCLEOTIDE SEQUENCE [LARGE SCALE GENOMIC DNA]</scope>
    <source>
        <strain evidence="18 19">NBRC 104335</strain>
    </source>
</reference>
<evidence type="ECO:0000256" key="2">
    <source>
        <dbReference type="ARBA" id="ARBA00001946"/>
    </source>
</evidence>
<comment type="catalytic activity">
    <reaction evidence="1 14 15 16">
        <text>Endonucleolytic cleavage to 5'-phosphomonoester.</text>
        <dbReference type="EC" id="3.1.26.4"/>
    </reaction>
</comment>
<evidence type="ECO:0000256" key="12">
    <source>
        <dbReference type="ARBA" id="ARBA00023211"/>
    </source>
</evidence>
<evidence type="ECO:0000256" key="10">
    <source>
        <dbReference type="ARBA" id="ARBA00022759"/>
    </source>
</evidence>
<keyword evidence="9 14" id="KW-0479">Metal-binding</keyword>
<keyword evidence="12 14" id="KW-0464">Manganese</keyword>
<dbReference type="InterPro" id="IPR003509">
    <property type="entry name" value="UPF0102_YraN-like"/>
</dbReference>
<comment type="cofactor">
    <cofactor evidence="2">
        <name>Mg(2+)</name>
        <dbReference type="ChEBI" id="CHEBI:18420"/>
    </cofactor>
</comment>
<name>A0ABP9UMI4_9BACT</name>
<dbReference type="Pfam" id="PF02021">
    <property type="entry name" value="UPF0102"/>
    <property type="match status" value="1"/>
</dbReference>
<dbReference type="InterPro" id="IPR011856">
    <property type="entry name" value="tRNA_endonuc-like_dom_sf"/>
</dbReference>
<keyword evidence="11 14" id="KW-0378">Hydrolase</keyword>
<keyword evidence="8 14" id="KW-0540">Nuclease</keyword>
<dbReference type="SUPFAM" id="SSF53098">
    <property type="entry name" value="Ribonuclease H-like"/>
    <property type="match status" value="1"/>
</dbReference>
<evidence type="ECO:0000256" key="4">
    <source>
        <dbReference type="ARBA" id="ARBA00004496"/>
    </source>
</evidence>
<proteinExistence type="inferred from homology"/>
<evidence type="ECO:0000259" key="17">
    <source>
        <dbReference type="PROSITE" id="PS51975"/>
    </source>
</evidence>
<dbReference type="InterPro" id="IPR024567">
    <property type="entry name" value="RNase_HII/HIII_dom"/>
</dbReference>
<evidence type="ECO:0000313" key="19">
    <source>
        <dbReference type="Proteomes" id="UP001476282"/>
    </source>
</evidence>
<comment type="caution">
    <text evidence="18">The sequence shown here is derived from an EMBL/GenBank/DDBJ whole genome shotgun (WGS) entry which is preliminary data.</text>
</comment>
<dbReference type="InterPro" id="IPR036397">
    <property type="entry name" value="RNaseH_sf"/>
</dbReference>
<dbReference type="InterPro" id="IPR001352">
    <property type="entry name" value="RNase_HII/HIII"/>
</dbReference>
<dbReference type="InterPro" id="IPR011335">
    <property type="entry name" value="Restrct_endonuc-II-like"/>
</dbReference>
<keyword evidence="19" id="KW-1185">Reference proteome</keyword>
<feature type="binding site" evidence="14 15">
    <location>
        <position position="22"/>
    </location>
    <ligand>
        <name>a divalent metal cation</name>
        <dbReference type="ChEBI" id="CHEBI:60240"/>
    </ligand>
</feature>
<dbReference type="PANTHER" id="PTHR10954">
    <property type="entry name" value="RIBONUCLEASE H2 SUBUNIT A"/>
    <property type="match status" value="1"/>
</dbReference>
<gene>
    <name evidence="14 18" type="primary">rnhB</name>
    <name evidence="18" type="ORF">Hsar01_01127</name>
</gene>
<dbReference type="CDD" id="cd07182">
    <property type="entry name" value="RNase_HII_bacteria_HII_like"/>
    <property type="match status" value="1"/>
</dbReference>
<dbReference type="CDD" id="cd20736">
    <property type="entry name" value="PoNe_Nuclease"/>
    <property type="match status" value="1"/>
</dbReference>
<dbReference type="HAMAP" id="MF_00048">
    <property type="entry name" value="UPF0102"/>
    <property type="match status" value="1"/>
</dbReference>
<evidence type="ECO:0000256" key="15">
    <source>
        <dbReference type="PROSITE-ProRule" id="PRU01319"/>
    </source>
</evidence>
<dbReference type="PANTHER" id="PTHR10954:SF18">
    <property type="entry name" value="RIBONUCLEASE HII"/>
    <property type="match status" value="1"/>
</dbReference>
<dbReference type="Proteomes" id="UP001476282">
    <property type="component" value="Unassembled WGS sequence"/>
</dbReference>
<comment type="similarity">
    <text evidence="6 14 16">Belongs to the RNase HII family.</text>
</comment>
<comment type="similarity">
    <text evidence="5 13">Belongs to the UPF0102 family.</text>
</comment>
<comment type="subcellular location">
    <subcellularLocation>
        <location evidence="4 14">Cytoplasm</location>
    </subcellularLocation>
</comment>
<dbReference type="EMBL" id="BAABRI010000005">
    <property type="protein sequence ID" value="GAA5481912.1"/>
    <property type="molecule type" value="Genomic_DNA"/>
</dbReference>
<dbReference type="HAMAP" id="MF_00052_B">
    <property type="entry name" value="RNase_HII_B"/>
    <property type="match status" value="1"/>
</dbReference>
<dbReference type="NCBIfam" id="NF000594">
    <property type="entry name" value="PRK00015.1-1"/>
    <property type="match status" value="1"/>
</dbReference>
<dbReference type="PROSITE" id="PS51975">
    <property type="entry name" value="RNASE_H_2"/>
    <property type="match status" value="1"/>
</dbReference>
<evidence type="ECO:0000256" key="5">
    <source>
        <dbReference type="ARBA" id="ARBA00006738"/>
    </source>
</evidence>
<evidence type="ECO:0000256" key="6">
    <source>
        <dbReference type="ARBA" id="ARBA00007383"/>
    </source>
</evidence>
<protein>
    <recommendedName>
        <fullName evidence="13 14">Multifunctional fusion protein</fullName>
    </recommendedName>
    <domain>
        <recommendedName>
            <fullName evidence="14">Ribonuclease HII</fullName>
            <shortName evidence="14">RNase HII</shortName>
            <ecNumber evidence="14">3.1.26.4</ecNumber>
        </recommendedName>
    </domain>
    <domain>
        <recommendedName>
            <fullName evidence="13">UPF0102 protein Hsar01_01127</fullName>
        </recommendedName>
    </domain>
</protein>
<evidence type="ECO:0000256" key="3">
    <source>
        <dbReference type="ARBA" id="ARBA00004065"/>
    </source>
</evidence>
<evidence type="ECO:0000256" key="8">
    <source>
        <dbReference type="ARBA" id="ARBA00022722"/>
    </source>
</evidence>
<keyword evidence="7 14" id="KW-0963">Cytoplasm</keyword>
<sequence length="340" mass="37610">MPDFSLEVACRARGHQVIAGIDEAGRGPLAGPVVAAAVILPETFSCPELDDSKKLSAACRERLFAFLTGHAAIVWSVAFVEHEEIDRLNILRATHRAMALAVAGLARTVDHCLIDGLPVPGFPHGHDGVVKGDGLSLSIAAASVLAKVSRDRCMTELAAEFPQYGFQRHKGYGTREHLEALRLHGPCRIHRRSFQPVAQLALPLEGRDGGKIEPAEVGRRGERIAAAWLRSIGAKVLFRNFRAPGGGEVDIVARQGEVLLFVEVKTRTRDDFGRPLEAVNEEKRRLIRRGANEWLRMLGRRDFPWRYDVIEVVLIEGEKPRVNRVEDVSLRETRRAGRVA</sequence>
<keyword evidence="10 14" id="KW-0255">Endonuclease</keyword>
<dbReference type="RefSeq" id="WP_353566055.1">
    <property type="nucleotide sequence ID" value="NZ_BAABRI010000005.1"/>
</dbReference>
<feature type="binding site" evidence="14 15">
    <location>
        <position position="115"/>
    </location>
    <ligand>
        <name>a divalent metal cation</name>
        <dbReference type="ChEBI" id="CHEBI:60240"/>
    </ligand>
</feature>
<dbReference type="Gene3D" id="3.40.1350.10">
    <property type="match status" value="1"/>
</dbReference>
<evidence type="ECO:0000256" key="16">
    <source>
        <dbReference type="RuleBase" id="RU003515"/>
    </source>
</evidence>
<feature type="domain" description="RNase H type-2" evidence="17">
    <location>
        <begin position="16"/>
        <end position="206"/>
    </location>
</feature>
<feature type="binding site" evidence="14 15">
    <location>
        <position position="23"/>
    </location>
    <ligand>
        <name>a divalent metal cation</name>
        <dbReference type="ChEBI" id="CHEBI:60240"/>
    </ligand>
</feature>